<dbReference type="SUPFAM" id="SSF82171">
    <property type="entry name" value="DPP6 N-terminal domain-like"/>
    <property type="match status" value="1"/>
</dbReference>
<evidence type="ECO:0000256" key="1">
    <source>
        <dbReference type="SAM" id="MobiDB-lite"/>
    </source>
</evidence>
<accession>A0ABW8HH76</accession>
<feature type="signal peptide" evidence="2">
    <location>
        <begin position="1"/>
        <end position="21"/>
    </location>
</feature>
<evidence type="ECO:0000256" key="2">
    <source>
        <dbReference type="SAM" id="SignalP"/>
    </source>
</evidence>
<evidence type="ECO:0000313" key="3">
    <source>
        <dbReference type="EMBL" id="MFJ6040096.1"/>
    </source>
</evidence>
<proteinExistence type="predicted"/>
<dbReference type="Gene3D" id="2.130.10.10">
    <property type="entry name" value="YVTN repeat-like/Quinoprotein amine dehydrogenase"/>
    <property type="match status" value="1"/>
</dbReference>
<keyword evidence="2" id="KW-0732">Signal</keyword>
<keyword evidence="4" id="KW-1185">Reference proteome</keyword>
<name>A0ABW8HH76_9ACTN</name>
<feature type="region of interest" description="Disordered" evidence="1">
    <location>
        <begin position="486"/>
        <end position="507"/>
    </location>
</feature>
<dbReference type="InterPro" id="IPR015943">
    <property type="entry name" value="WD40/YVTN_repeat-like_dom_sf"/>
</dbReference>
<feature type="chain" id="PRO_5045262960" description="WD40 repeat domain-containing protein" evidence="2">
    <location>
        <begin position="22"/>
        <end position="507"/>
    </location>
</feature>
<evidence type="ECO:0000313" key="4">
    <source>
        <dbReference type="Proteomes" id="UP001617907"/>
    </source>
</evidence>
<protein>
    <recommendedName>
        <fullName evidence="5">WD40 repeat domain-containing protein</fullName>
    </recommendedName>
</protein>
<comment type="caution">
    <text evidence="3">The sequence shown here is derived from an EMBL/GenBank/DDBJ whole genome shotgun (WGS) entry which is preliminary data.</text>
</comment>
<feature type="compositionally biased region" description="Low complexity" evidence="1">
    <location>
        <begin position="489"/>
        <end position="501"/>
    </location>
</feature>
<dbReference type="Proteomes" id="UP001617907">
    <property type="component" value="Unassembled WGS sequence"/>
</dbReference>
<dbReference type="RefSeq" id="WP_350891312.1">
    <property type="nucleotide sequence ID" value="NZ_JBEOTR010000017.1"/>
</dbReference>
<gene>
    <name evidence="3" type="ORF">ACIQFM_28015</name>
</gene>
<dbReference type="EMBL" id="JBIVPC010000017">
    <property type="protein sequence ID" value="MFJ6040096.1"/>
    <property type="molecule type" value="Genomic_DNA"/>
</dbReference>
<evidence type="ECO:0008006" key="5">
    <source>
        <dbReference type="Google" id="ProtNLM"/>
    </source>
</evidence>
<organism evidence="3 4">
    <name type="scientific">Streptomyces ardesiacus</name>
    <dbReference type="NCBI Taxonomy" id="285564"/>
    <lineage>
        <taxon>Bacteria</taxon>
        <taxon>Bacillati</taxon>
        <taxon>Actinomycetota</taxon>
        <taxon>Actinomycetes</taxon>
        <taxon>Kitasatosporales</taxon>
        <taxon>Streptomycetaceae</taxon>
        <taxon>Streptomyces</taxon>
    </lineage>
</organism>
<reference evidence="3 4" key="1">
    <citation type="submission" date="2024-10" db="EMBL/GenBank/DDBJ databases">
        <title>The Natural Products Discovery Center: Release of the First 8490 Sequenced Strains for Exploring Actinobacteria Biosynthetic Diversity.</title>
        <authorList>
            <person name="Kalkreuter E."/>
            <person name="Kautsar S.A."/>
            <person name="Yang D."/>
            <person name="Bader C.D."/>
            <person name="Teijaro C.N."/>
            <person name="Fluegel L."/>
            <person name="Davis C.M."/>
            <person name="Simpson J.R."/>
            <person name="Lauterbach L."/>
            <person name="Steele A.D."/>
            <person name="Gui C."/>
            <person name="Meng S."/>
            <person name="Li G."/>
            <person name="Viehrig K."/>
            <person name="Ye F."/>
            <person name="Su P."/>
            <person name="Kiefer A.F."/>
            <person name="Nichols A."/>
            <person name="Cepeda A.J."/>
            <person name="Yan W."/>
            <person name="Fan B."/>
            <person name="Jiang Y."/>
            <person name="Adhikari A."/>
            <person name="Zheng C.-J."/>
            <person name="Schuster L."/>
            <person name="Cowan T.M."/>
            <person name="Smanski M.J."/>
            <person name="Chevrette M.G."/>
            <person name="De Carvalho L.P.S."/>
            <person name="Shen B."/>
        </authorList>
    </citation>
    <scope>NUCLEOTIDE SEQUENCE [LARGE SCALE GENOMIC DNA]</scope>
    <source>
        <strain evidence="3 4">NPDC093086</strain>
    </source>
</reference>
<sequence length="507" mass="51941">MLLAGALAGSALVAAPGTASAAARAAGPGSAPAAVVPSGPGTELSAASFTQMTVDDAGGRVWIAGDRVYPDGSRDGELIGVLYAGAGPAVASAHMAAPLSGVAVEPDGSKVYAGQSEHVAAYSHFNGSLYPLDPIPAPADDCGRELVHTGGRLFFTSRPAASPGNCADGLGSVGVAATAEGGTAGEVMYTSTRVHLEGGPGGLLVTAPERWSPADDPDLGIYRVTDGSDGNLLEFLGERRFTEDGTREGMDFRDAGFSADGSVLAVADGVRGTVLLDGHNARFLENRYAPLPEGVAPTAVAFSPDGKWFAQGGAASGDEADLTLAFADPSVERQPLRISFDDEAAGRRVVPRGMEFSGDGEQLFVVTSDEEGTRFWLHTIQTREALAPSRLVDVTHGPAVAGAPFRVSGDLDGPAPTRAPRLTVQRLSDSEVVDLPSVPVAEDGTFVLEDVLPERAGNVQYVLGYAGDEVHSLSEYWLVVDTVEASNTADPGGRQPARGAPAPSPAG</sequence>